<dbReference type="Gene3D" id="3.40.20.10">
    <property type="entry name" value="Severin"/>
    <property type="match status" value="1"/>
</dbReference>
<accession>A0A8S4EKA4</accession>
<dbReference type="PANTHER" id="PTHR13803:SF39">
    <property type="entry name" value="SECRETORY 24AB, ISOFORM A"/>
    <property type="match status" value="1"/>
</dbReference>
<protein>
    <submittedName>
        <fullName evidence="3">(diamondback moth) hypothetical protein</fullName>
    </submittedName>
</protein>
<dbReference type="InterPro" id="IPR007123">
    <property type="entry name" value="Gelsolin-like_dom"/>
</dbReference>
<evidence type="ECO:0000256" key="1">
    <source>
        <dbReference type="SAM" id="MobiDB-lite"/>
    </source>
</evidence>
<name>A0A8S4EKA4_PLUXY</name>
<dbReference type="AlphaFoldDB" id="A0A8S4EKA4"/>
<dbReference type="InterPro" id="IPR029006">
    <property type="entry name" value="ADF-H/Gelsolin-like_dom_sf"/>
</dbReference>
<gene>
    <name evidence="3" type="ORF">PLXY2_LOCUS5860</name>
</gene>
<proteinExistence type="predicted"/>
<feature type="domain" description="Gelsolin-like" evidence="2">
    <location>
        <begin position="54"/>
        <end position="126"/>
    </location>
</feature>
<dbReference type="GO" id="GO:0008270">
    <property type="term" value="F:zinc ion binding"/>
    <property type="evidence" value="ECO:0007669"/>
    <property type="project" value="TreeGrafter"/>
</dbReference>
<feature type="region of interest" description="Disordered" evidence="1">
    <location>
        <begin position="178"/>
        <end position="198"/>
    </location>
</feature>
<evidence type="ECO:0000259" key="2">
    <source>
        <dbReference type="Pfam" id="PF00626"/>
    </source>
</evidence>
<dbReference type="InterPro" id="IPR036180">
    <property type="entry name" value="Gelsolin-like_dom_sf"/>
</dbReference>
<dbReference type="GO" id="GO:0030127">
    <property type="term" value="C:COPII vesicle coat"/>
    <property type="evidence" value="ECO:0007669"/>
    <property type="project" value="TreeGrafter"/>
</dbReference>
<comment type="caution">
    <text evidence="3">The sequence shown here is derived from an EMBL/GenBank/DDBJ whole genome shotgun (WGS) entry which is preliminary data.</text>
</comment>
<dbReference type="GO" id="GO:0070971">
    <property type="term" value="C:endoplasmic reticulum exit site"/>
    <property type="evidence" value="ECO:0007669"/>
    <property type="project" value="TreeGrafter"/>
</dbReference>
<evidence type="ECO:0000313" key="3">
    <source>
        <dbReference type="EMBL" id="CAG9115800.1"/>
    </source>
</evidence>
<dbReference type="Gene3D" id="1.20.120.730">
    <property type="entry name" value="Sec23/Sec24 helical domain"/>
    <property type="match status" value="1"/>
</dbReference>
<feature type="compositionally biased region" description="Basic and acidic residues" evidence="1">
    <location>
        <begin position="178"/>
        <end position="191"/>
    </location>
</feature>
<reference evidence="3" key="1">
    <citation type="submission" date="2020-11" db="EMBL/GenBank/DDBJ databases">
        <authorList>
            <person name="Whiteford S."/>
        </authorList>
    </citation>
    <scope>NUCLEOTIDE SEQUENCE</scope>
</reference>
<dbReference type="GO" id="GO:0090110">
    <property type="term" value="P:COPII-coated vesicle cargo loading"/>
    <property type="evidence" value="ECO:0007669"/>
    <property type="project" value="TreeGrafter"/>
</dbReference>
<dbReference type="Pfam" id="PF00626">
    <property type="entry name" value="Gelsolin"/>
    <property type="match status" value="1"/>
</dbReference>
<sequence>MTTRTEIVAFRTGTSTRLDDRVADMCGMKTSPLSQLLRRVYPDLYPVLELTEEDEPPRLQLTAERINSTGAYLLDDGDTLILYICHGASPAYLSDTFGVTSFNQLPDESRTLPVLDSPGNQVLHAFIERLNDDRPVPGEYVGFEGQLTIPDAVHRATGGRQSGIGVLILRVLATHQEPSEVRRGRRSERSRPARTSHPFARRSGMFVRHSGLLGRARSSQVLSERRVNRNGPKLVRSTSHVYYNLFRSL</sequence>
<dbReference type="InterPro" id="IPR050550">
    <property type="entry name" value="SEC23_SEC24_subfamily"/>
</dbReference>
<evidence type="ECO:0000313" key="4">
    <source>
        <dbReference type="Proteomes" id="UP000653454"/>
    </source>
</evidence>
<organism evidence="3 4">
    <name type="scientific">Plutella xylostella</name>
    <name type="common">Diamondback moth</name>
    <name type="synonym">Plutella maculipennis</name>
    <dbReference type="NCBI Taxonomy" id="51655"/>
    <lineage>
        <taxon>Eukaryota</taxon>
        <taxon>Metazoa</taxon>
        <taxon>Ecdysozoa</taxon>
        <taxon>Arthropoda</taxon>
        <taxon>Hexapoda</taxon>
        <taxon>Insecta</taxon>
        <taxon>Pterygota</taxon>
        <taxon>Neoptera</taxon>
        <taxon>Endopterygota</taxon>
        <taxon>Lepidoptera</taxon>
        <taxon>Glossata</taxon>
        <taxon>Ditrysia</taxon>
        <taxon>Yponomeutoidea</taxon>
        <taxon>Plutellidae</taxon>
        <taxon>Plutella</taxon>
    </lineage>
</organism>
<dbReference type="SUPFAM" id="SSF82754">
    <property type="entry name" value="C-terminal, gelsolin-like domain of Sec23/24"/>
    <property type="match status" value="1"/>
</dbReference>
<dbReference type="EMBL" id="CAJHNJ030000017">
    <property type="protein sequence ID" value="CAG9115800.1"/>
    <property type="molecule type" value="Genomic_DNA"/>
</dbReference>
<dbReference type="Proteomes" id="UP000653454">
    <property type="component" value="Unassembled WGS sequence"/>
</dbReference>
<keyword evidence="4" id="KW-1185">Reference proteome</keyword>
<dbReference type="GO" id="GO:0000149">
    <property type="term" value="F:SNARE binding"/>
    <property type="evidence" value="ECO:0007669"/>
    <property type="project" value="TreeGrafter"/>
</dbReference>
<dbReference type="PANTHER" id="PTHR13803">
    <property type="entry name" value="SEC24-RELATED PROTEIN"/>
    <property type="match status" value="1"/>
</dbReference>